<reference evidence="3" key="2">
    <citation type="submission" date="2025-08" db="UniProtKB">
        <authorList>
            <consortium name="RefSeq"/>
        </authorList>
    </citation>
    <scope>IDENTIFICATION</scope>
    <source>
        <tissue evidence="3">Leaf</tissue>
    </source>
</reference>
<dbReference type="PANTHER" id="PTHR34145">
    <property type="entry name" value="OS02G0105600 PROTEIN"/>
    <property type="match status" value="1"/>
</dbReference>
<dbReference type="Pfam" id="PF00646">
    <property type="entry name" value="F-box"/>
    <property type="match status" value="1"/>
</dbReference>
<dbReference type="InterPro" id="IPR053781">
    <property type="entry name" value="F-box_AtFBL13-like"/>
</dbReference>
<reference evidence="2" key="1">
    <citation type="journal article" date="2014" name="Nat. Commun.">
        <title>The tobacco genome sequence and its comparison with those of tomato and potato.</title>
        <authorList>
            <person name="Sierro N."/>
            <person name="Battey J.N."/>
            <person name="Ouadi S."/>
            <person name="Bakaher N."/>
            <person name="Bovet L."/>
            <person name="Willig A."/>
            <person name="Goepfert S."/>
            <person name="Peitsch M.C."/>
            <person name="Ivanov N.V."/>
        </authorList>
    </citation>
    <scope>NUCLEOTIDE SEQUENCE [LARGE SCALE GENOMIC DNA]</scope>
</reference>
<evidence type="ECO:0000313" key="2">
    <source>
        <dbReference type="Proteomes" id="UP000790787"/>
    </source>
</evidence>
<keyword evidence="2" id="KW-1185">Reference proteome</keyword>
<proteinExistence type="predicted"/>
<dbReference type="AlphaFoldDB" id="A0A1S4A5J5"/>
<dbReference type="PANTHER" id="PTHR34145:SF28">
    <property type="entry name" value="F-BOX DOMAIN-CONTAINING PROTEIN"/>
    <property type="match status" value="1"/>
</dbReference>
<dbReference type="InterPro" id="IPR001810">
    <property type="entry name" value="F-box_dom"/>
</dbReference>
<protein>
    <submittedName>
        <fullName evidence="3">F-box/LRR-repeat protein At3g18150</fullName>
    </submittedName>
</protein>
<dbReference type="OrthoDB" id="1300531at2759"/>
<dbReference type="GeneID" id="107793989"/>
<dbReference type="PaxDb" id="4097-A0A1S4A5J5"/>
<dbReference type="InterPro" id="IPR036047">
    <property type="entry name" value="F-box-like_dom_sf"/>
</dbReference>
<dbReference type="InterPro" id="IPR053772">
    <property type="entry name" value="At1g61320/At1g61330-like"/>
</dbReference>
<accession>A0A1S4A5J5</accession>
<dbReference type="KEGG" id="nta:107793989"/>
<evidence type="ECO:0000313" key="3">
    <source>
        <dbReference type="RefSeq" id="XP_016471923.1"/>
    </source>
</evidence>
<dbReference type="OMA" id="EAFITHA"/>
<dbReference type="CDD" id="cd22160">
    <property type="entry name" value="F-box_AtFBL13-like"/>
    <property type="match status" value="1"/>
</dbReference>
<evidence type="ECO:0000259" key="1">
    <source>
        <dbReference type="Pfam" id="PF00646"/>
    </source>
</evidence>
<feature type="domain" description="F-box" evidence="1">
    <location>
        <begin position="12"/>
        <end position="51"/>
    </location>
</feature>
<dbReference type="RefSeq" id="XP_016471923.1">
    <property type="nucleotide sequence ID" value="XM_016616437.1"/>
</dbReference>
<dbReference type="Proteomes" id="UP000790787">
    <property type="component" value="Chromosome 10"/>
</dbReference>
<dbReference type="SUPFAM" id="SSF81383">
    <property type="entry name" value="F-box domain"/>
    <property type="match status" value="1"/>
</dbReference>
<organism evidence="2 3">
    <name type="scientific">Nicotiana tabacum</name>
    <name type="common">Common tobacco</name>
    <dbReference type="NCBI Taxonomy" id="4097"/>
    <lineage>
        <taxon>Eukaryota</taxon>
        <taxon>Viridiplantae</taxon>
        <taxon>Streptophyta</taxon>
        <taxon>Embryophyta</taxon>
        <taxon>Tracheophyta</taxon>
        <taxon>Spermatophyta</taxon>
        <taxon>Magnoliopsida</taxon>
        <taxon>eudicotyledons</taxon>
        <taxon>Gunneridae</taxon>
        <taxon>Pentapetalae</taxon>
        <taxon>asterids</taxon>
        <taxon>lamiids</taxon>
        <taxon>Solanales</taxon>
        <taxon>Solanaceae</taxon>
        <taxon>Nicotianoideae</taxon>
        <taxon>Nicotianeae</taxon>
        <taxon>Nicotiana</taxon>
    </lineage>
</organism>
<sequence length="403" mass="46884">MASNDPTTVDRISVLPDSLLHHILSLMPIEEAFITHAFSKGWRYLWTSLYNFYFNCELYNEEYVSFVDYVLAHSVSPKIKEFVLHFHDPNEYKSALSRWLSFAVEKKVENVVLWSYSEDDACPLPEFFYTCCPALETMEFNSCKRFTRLEIRSSKLKTLKLIDYGDNGRSLDDFKCRLVDVTSVVNARLTFNITCIKDIQDDHGEEVDDEEDSCGDYHQVFSILVQDYLQKLSCATDLTIASWFTEVLCMLQFKGVLIPELKCKYVTLELQMETFNLYRAADLLQASPYVETLNIDMHTMYFYKSRCQFESRYLAKGANIDLQSWVACFVFPNLKNVRITNSFGCLADHFKQGYDKLFKLSEFLLKRATVLEKFIIISKTRRSEITKAAGSFLPQDMRNVALY</sequence>
<name>A0A1S4A5J5_TOBAC</name>
<gene>
    <name evidence="3" type="primary">LOC107793989</name>
</gene>